<gene>
    <name evidence="2" type="ORF">EDD29_5921</name>
</gene>
<keyword evidence="1" id="KW-0472">Membrane</keyword>
<feature type="transmembrane region" description="Helical" evidence="1">
    <location>
        <begin position="484"/>
        <end position="503"/>
    </location>
</feature>
<reference evidence="2 3" key="1">
    <citation type="submission" date="2018-11" db="EMBL/GenBank/DDBJ databases">
        <title>Sequencing the genomes of 1000 actinobacteria strains.</title>
        <authorList>
            <person name="Klenk H.-P."/>
        </authorList>
    </citation>
    <scope>NUCLEOTIDE SEQUENCE [LARGE SCALE GENOMIC DNA]</scope>
    <source>
        <strain evidence="2 3">DSM 44254</strain>
    </source>
</reference>
<keyword evidence="3" id="KW-1185">Reference proteome</keyword>
<keyword evidence="1" id="KW-0812">Transmembrane</keyword>
<dbReference type="SUPFAM" id="SSF52540">
    <property type="entry name" value="P-loop containing nucleoside triphosphate hydrolases"/>
    <property type="match status" value="1"/>
</dbReference>
<dbReference type="EMBL" id="RJKE01000001">
    <property type="protein sequence ID" value="ROO88258.1"/>
    <property type="molecule type" value="Genomic_DNA"/>
</dbReference>
<dbReference type="Proteomes" id="UP000272400">
    <property type="component" value="Unassembled WGS sequence"/>
</dbReference>
<feature type="transmembrane region" description="Helical" evidence="1">
    <location>
        <begin position="459"/>
        <end position="478"/>
    </location>
</feature>
<dbReference type="InterPro" id="IPR027417">
    <property type="entry name" value="P-loop_NTPase"/>
</dbReference>
<feature type="transmembrane region" description="Helical" evidence="1">
    <location>
        <begin position="607"/>
        <end position="630"/>
    </location>
</feature>
<protein>
    <recommendedName>
        <fullName evidence="4">NACHT domain-containing protein</fullName>
    </recommendedName>
</protein>
<feature type="transmembrane region" description="Helical" evidence="1">
    <location>
        <begin position="564"/>
        <end position="587"/>
    </location>
</feature>
<feature type="transmembrane region" description="Helical" evidence="1">
    <location>
        <begin position="636"/>
        <end position="655"/>
    </location>
</feature>
<evidence type="ECO:0000256" key="1">
    <source>
        <dbReference type="SAM" id="Phobius"/>
    </source>
</evidence>
<proteinExistence type="predicted"/>
<name>A0A3N1D5A4_9ACTN</name>
<feature type="transmembrane region" description="Helical" evidence="1">
    <location>
        <begin position="533"/>
        <end position="558"/>
    </location>
</feature>
<evidence type="ECO:0008006" key="4">
    <source>
        <dbReference type="Google" id="ProtNLM"/>
    </source>
</evidence>
<dbReference type="Gene3D" id="3.40.50.300">
    <property type="entry name" value="P-loop containing nucleotide triphosphate hydrolases"/>
    <property type="match status" value="1"/>
</dbReference>
<keyword evidence="1" id="KW-1133">Transmembrane helix</keyword>
<comment type="caution">
    <text evidence="2">The sequence shown here is derived from an EMBL/GenBank/DDBJ whole genome shotgun (WGS) entry which is preliminary data.</text>
</comment>
<sequence>MIFFSRMGRMGRGRVRDVALAVGLLSLAASVGVVLQVLRDKGLDTAADVGQVVGVALAAGVPAALLGLWWWRGRAAAAVTTGQVASAADVLARSVAEQWRREAVARQLDDPDPIPVRWRLTDRPLMDHGASVAADGRPVWEGSSDGIDVLADRFRALRRNRLVLLGGPGAGKTTLAVQLVRELLKSRKPEEPVPVLLSAASWDVEATPDVWEWTADQLRLGHPALAGREFGGEGARHLVADRMVVPVLDGLDEVPPQARTAMLAALNRHLGDAGGLILTCRTDEYTELVEAAGDVLTGAAVAEPDLLTPAAAAGYLRRCLPPVPSQAWRDCLDALERGTAPVLAEVCATPLGLWLIRVTQIRPGGDPAHLTDPAVHPGGAHLRAHLFDGLVAALIESRPPTGDAALFRPRRAHDPAAARRWLAYLAHHLTGTVAAPTRDLAWWRLAATVMPLDRFRRDVVCVLGLGGALAVGALVCVSQDPVRGAAVFLSSALFCVPLLWADAREWPGEEPGRSSLAPLRRTRSELRVVRRDLGAIVETSVLAGVVTGLWGAGAALFMGGNAPMVGAAAGLVGLVMAGAVAVVSNAAPMDGGRAAAPRDVWRADRALTGTVAFSMGAGVLTVAVLVTMASGTDLNVPLLAVTCCFPGAVMGVVFLKPHRAWPAYLVMSHELRRRRLAPRDLMGFLDDAHRLGLLRAVGPVYQFRHADFQDHLATRWAQGALRAGPGEHGPARGEVQ</sequence>
<accession>A0A3N1D5A4</accession>
<organism evidence="2 3">
    <name type="scientific">Actinocorallia herbida</name>
    <dbReference type="NCBI Taxonomy" id="58109"/>
    <lineage>
        <taxon>Bacteria</taxon>
        <taxon>Bacillati</taxon>
        <taxon>Actinomycetota</taxon>
        <taxon>Actinomycetes</taxon>
        <taxon>Streptosporangiales</taxon>
        <taxon>Thermomonosporaceae</taxon>
        <taxon>Actinocorallia</taxon>
    </lineage>
</organism>
<evidence type="ECO:0000313" key="3">
    <source>
        <dbReference type="Proteomes" id="UP000272400"/>
    </source>
</evidence>
<dbReference type="AlphaFoldDB" id="A0A3N1D5A4"/>
<feature type="transmembrane region" description="Helical" evidence="1">
    <location>
        <begin position="52"/>
        <end position="71"/>
    </location>
</feature>
<evidence type="ECO:0000313" key="2">
    <source>
        <dbReference type="EMBL" id="ROO88258.1"/>
    </source>
</evidence>